<keyword evidence="1" id="KW-1133">Transmembrane helix</keyword>
<dbReference type="InterPro" id="IPR024529">
    <property type="entry name" value="ECF_trnsprt_substrate-spec"/>
</dbReference>
<keyword evidence="1" id="KW-0472">Membrane</keyword>
<dbReference type="GO" id="GO:0022857">
    <property type="term" value="F:transmembrane transporter activity"/>
    <property type="evidence" value="ECO:0007669"/>
    <property type="project" value="InterPro"/>
</dbReference>
<name>A0A974NJC7_PERPY</name>
<sequence>MDVRKISTLAMFIALSAVGAAIKIPSIVGSLALDSFPALIAGVLLGPINGGIVAGLGTLISAIISGMPLGPLHFIIVVEMFILVWMFCTLYNSSQKLGAVTLFLVGNALIAPLPFMFIISTSFYIALLPSLITATVINLVIAVILMPKLVPILKRMIFKAGHDS</sequence>
<dbReference type="RefSeq" id="WP_081704991.1">
    <property type="nucleotide sequence ID" value="NZ_CP068053.1"/>
</dbReference>
<feature type="transmembrane region" description="Helical" evidence="1">
    <location>
        <begin position="6"/>
        <end position="24"/>
    </location>
</feature>
<dbReference type="Pfam" id="PF12822">
    <property type="entry name" value="ECF_trnsprt"/>
    <property type="match status" value="1"/>
</dbReference>
<dbReference type="AlphaFoldDB" id="A0A974NJC7"/>
<feature type="transmembrane region" description="Helical" evidence="1">
    <location>
        <begin position="123"/>
        <end position="146"/>
    </location>
</feature>
<keyword evidence="1" id="KW-0812">Transmembrane</keyword>
<evidence type="ECO:0000313" key="2">
    <source>
        <dbReference type="EMBL" id="QQS99000.1"/>
    </source>
</evidence>
<feature type="transmembrane region" description="Helical" evidence="1">
    <location>
        <begin position="97"/>
        <end position="117"/>
    </location>
</feature>
<proteinExistence type="predicted"/>
<dbReference type="KEGG" id="ppsr:I6J18_15260"/>
<dbReference type="EMBL" id="CP068053">
    <property type="protein sequence ID" value="QQS99000.1"/>
    <property type="molecule type" value="Genomic_DNA"/>
</dbReference>
<accession>A0A974NJC7</accession>
<evidence type="ECO:0000256" key="1">
    <source>
        <dbReference type="SAM" id="Phobius"/>
    </source>
</evidence>
<evidence type="ECO:0000313" key="3">
    <source>
        <dbReference type="Proteomes" id="UP000595254"/>
    </source>
</evidence>
<dbReference type="Proteomes" id="UP000595254">
    <property type="component" value="Chromosome"/>
</dbReference>
<keyword evidence="3" id="KW-1185">Reference proteome</keyword>
<reference evidence="2 3" key="1">
    <citation type="submission" date="2021-01" db="EMBL/GenBank/DDBJ databases">
        <title>FDA dAtabase for Regulatory Grade micrObial Sequences (FDA-ARGOS): Supporting development and validation of Infectious Disease Dx tests.</title>
        <authorList>
            <person name="Nelson B."/>
            <person name="Plummer A."/>
            <person name="Tallon L."/>
            <person name="Sadzewicz L."/>
            <person name="Zhao X."/>
            <person name="Boylan J."/>
            <person name="Ott S."/>
            <person name="Bowen H."/>
            <person name="Vavikolanu K."/>
            <person name="Mehta A."/>
            <person name="Aluvathingal J."/>
            <person name="Nadendla S."/>
            <person name="Myers T."/>
            <person name="Yan Y."/>
            <person name="Sichtig H."/>
        </authorList>
    </citation>
    <scope>NUCLEOTIDE SEQUENCE [LARGE SCALE GENOMIC DNA]</scope>
    <source>
        <strain evidence="2 3">FDAARGOS_1161</strain>
    </source>
</reference>
<organism evidence="2 3">
    <name type="scientific">Peribacillus psychrosaccharolyticus</name>
    <name type="common">Bacillus psychrosaccharolyticus</name>
    <dbReference type="NCBI Taxonomy" id="1407"/>
    <lineage>
        <taxon>Bacteria</taxon>
        <taxon>Bacillati</taxon>
        <taxon>Bacillota</taxon>
        <taxon>Bacilli</taxon>
        <taxon>Bacillales</taxon>
        <taxon>Bacillaceae</taxon>
        <taxon>Peribacillus</taxon>
    </lineage>
</organism>
<gene>
    <name evidence="2" type="ORF">I6J18_15260</name>
</gene>
<protein>
    <submittedName>
        <fullName evidence="2">ECF transporter S component</fullName>
    </submittedName>
</protein>
<feature type="transmembrane region" description="Helical" evidence="1">
    <location>
        <begin position="70"/>
        <end position="90"/>
    </location>
</feature>
<dbReference type="Gene3D" id="1.10.1760.20">
    <property type="match status" value="1"/>
</dbReference>
<feature type="transmembrane region" description="Helical" evidence="1">
    <location>
        <begin position="36"/>
        <end position="64"/>
    </location>
</feature>